<keyword evidence="8" id="KW-0411">Iron-sulfur</keyword>
<feature type="domain" description="Iron-binding zinc finger CDGSH type" evidence="12">
    <location>
        <begin position="73"/>
        <end position="111"/>
    </location>
</feature>
<evidence type="ECO:0000256" key="1">
    <source>
        <dbReference type="ARBA" id="ARBA00004389"/>
    </source>
</evidence>
<evidence type="ECO:0000256" key="2">
    <source>
        <dbReference type="ARBA" id="ARBA00008624"/>
    </source>
</evidence>
<comment type="similarity">
    <text evidence="2">Belongs to the CISD protein family. CISD2 subfamily.</text>
</comment>
<dbReference type="Pfam" id="PF10660">
    <property type="entry name" value="MitoNEET_N"/>
    <property type="match status" value="1"/>
</dbReference>
<gene>
    <name evidence="13" type="ORF">V9T40_011337</name>
</gene>
<dbReference type="FunFam" id="3.40.5.90:FF:000001">
    <property type="entry name" value="CDGSH iron-sulfur domain-containing protein 1"/>
    <property type="match status" value="1"/>
</dbReference>
<reference evidence="13 14" key="1">
    <citation type="submission" date="2024-03" db="EMBL/GenBank/DDBJ databases">
        <title>Adaptation during the transition from Ophiocordyceps entomopathogen to insect associate is accompanied by gene loss and intensified selection.</title>
        <authorList>
            <person name="Ward C.M."/>
            <person name="Onetto C.A."/>
            <person name="Borneman A.R."/>
        </authorList>
    </citation>
    <scope>NUCLEOTIDE SEQUENCE [LARGE SCALE GENOMIC DNA]</scope>
    <source>
        <strain evidence="13">AWRI1</strain>
        <tissue evidence="13">Single Adult Female</tissue>
    </source>
</reference>
<dbReference type="GO" id="GO:0046872">
    <property type="term" value="F:metal ion binding"/>
    <property type="evidence" value="ECO:0007669"/>
    <property type="project" value="UniProtKB-KW"/>
</dbReference>
<keyword evidence="4" id="KW-0001">2Fe-2S</keyword>
<dbReference type="Gene3D" id="3.40.5.90">
    <property type="entry name" value="CDGSH iron-sulfur domain, mitoNEET-type"/>
    <property type="match status" value="1"/>
</dbReference>
<sequence length="124" mass="13972">MESASNVVKVSLANYLANLPLPNTFLGWFTIGFRGWLKLIPFFSAVGGVSYVTYRFIVPKSPCNPKIKKDVPKVVDSFDIEELADRTSFCRCWRSKKFPYCDGAHSDYNVKSSDNVGPLVIKKK</sequence>
<evidence type="ECO:0000259" key="12">
    <source>
        <dbReference type="SMART" id="SM00704"/>
    </source>
</evidence>
<comment type="caution">
    <text evidence="13">The sequence shown here is derived from an EMBL/GenBank/DDBJ whole genome shotgun (WGS) entry which is preliminary data.</text>
</comment>
<dbReference type="PANTHER" id="PTHR13680">
    <property type="entry name" value="CDGSH IRON-SULFUR DOMAIN-CONTAINING PROTEIN 1"/>
    <property type="match status" value="1"/>
</dbReference>
<evidence type="ECO:0000256" key="6">
    <source>
        <dbReference type="ARBA" id="ARBA00022989"/>
    </source>
</evidence>
<evidence type="ECO:0000256" key="10">
    <source>
        <dbReference type="ARBA" id="ARBA00034078"/>
    </source>
</evidence>
<dbReference type="AlphaFoldDB" id="A0AAN9T6V2"/>
<name>A0AAN9T6V2_9HEMI</name>
<keyword evidence="14" id="KW-1185">Reference proteome</keyword>
<keyword evidence="7" id="KW-0408">Iron</keyword>
<dbReference type="GO" id="GO:0005789">
    <property type="term" value="C:endoplasmic reticulum membrane"/>
    <property type="evidence" value="ECO:0007669"/>
    <property type="project" value="UniProtKB-SubCell"/>
</dbReference>
<organism evidence="13 14">
    <name type="scientific">Parthenolecanium corni</name>
    <dbReference type="NCBI Taxonomy" id="536013"/>
    <lineage>
        <taxon>Eukaryota</taxon>
        <taxon>Metazoa</taxon>
        <taxon>Ecdysozoa</taxon>
        <taxon>Arthropoda</taxon>
        <taxon>Hexapoda</taxon>
        <taxon>Insecta</taxon>
        <taxon>Pterygota</taxon>
        <taxon>Neoptera</taxon>
        <taxon>Paraneoptera</taxon>
        <taxon>Hemiptera</taxon>
        <taxon>Sternorrhyncha</taxon>
        <taxon>Coccoidea</taxon>
        <taxon>Coccidae</taxon>
        <taxon>Parthenolecanium</taxon>
    </lineage>
</organism>
<proteinExistence type="inferred from homology"/>
<evidence type="ECO:0000256" key="8">
    <source>
        <dbReference type="ARBA" id="ARBA00023014"/>
    </source>
</evidence>
<evidence type="ECO:0000256" key="4">
    <source>
        <dbReference type="ARBA" id="ARBA00022714"/>
    </source>
</evidence>
<dbReference type="GO" id="GO:0005741">
    <property type="term" value="C:mitochondrial outer membrane"/>
    <property type="evidence" value="ECO:0007669"/>
    <property type="project" value="TreeGrafter"/>
</dbReference>
<dbReference type="PANTHER" id="PTHR13680:SF5">
    <property type="entry name" value="CDGSH IRON-SULFUR DOMAIN-CONTAINING PROTEIN 1"/>
    <property type="match status" value="1"/>
</dbReference>
<evidence type="ECO:0000256" key="3">
    <source>
        <dbReference type="ARBA" id="ARBA00022692"/>
    </source>
</evidence>
<evidence type="ECO:0000313" key="13">
    <source>
        <dbReference type="EMBL" id="KAK7574146.1"/>
    </source>
</evidence>
<dbReference type="InterPro" id="IPR018967">
    <property type="entry name" value="FeS-contain_CDGSH-typ"/>
</dbReference>
<keyword evidence="9 11" id="KW-0472">Membrane</keyword>
<evidence type="ECO:0000256" key="9">
    <source>
        <dbReference type="ARBA" id="ARBA00023136"/>
    </source>
</evidence>
<dbReference type="EMBL" id="JBBCAQ010000037">
    <property type="protein sequence ID" value="KAK7574146.1"/>
    <property type="molecule type" value="Genomic_DNA"/>
</dbReference>
<feature type="transmembrane region" description="Helical" evidence="11">
    <location>
        <begin position="39"/>
        <end position="58"/>
    </location>
</feature>
<dbReference type="InterPro" id="IPR042216">
    <property type="entry name" value="MitoNEET_CISD"/>
</dbReference>
<dbReference type="InterPro" id="IPR045131">
    <property type="entry name" value="CISD1/2"/>
</dbReference>
<keyword evidence="5" id="KW-0479">Metal-binding</keyword>
<evidence type="ECO:0000256" key="7">
    <source>
        <dbReference type="ARBA" id="ARBA00023004"/>
    </source>
</evidence>
<dbReference type="GO" id="GO:0051537">
    <property type="term" value="F:2 iron, 2 sulfur cluster binding"/>
    <property type="evidence" value="ECO:0007669"/>
    <property type="project" value="UniProtKB-KW"/>
</dbReference>
<dbReference type="GO" id="GO:0010506">
    <property type="term" value="P:regulation of autophagy"/>
    <property type="evidence" value="ECO:0007669"/>
    <property type="project" value="InterPro"/>
</dbReference>
<evidence type="ECO:0000313" key="14">
    <source>
        <dbReference type="Proteomes" id="UP001367676"/>
    </source>
</evidence>
<comment type="subcellular location">
    <subcellularLocation>
        <location evidence="1">Endoplasmic reticulum membrane</location>
        <topology evidence="1">Single-pass membrane protein</topology>
    </subcellularLocation>
</comment>
<dbReference type="SMART" id="SM00704">
    <property type="entry name" value="ZnF_CDGSH"/>
    <property type="match status" value="1"/>
</dbReference>
<accession>A0AAN9T6V2</accession>
<dbReference type="InterPro" id="IPR019610">
    <property type="entry name" value="FeS-contain_mitoNEET_N"/>
</dbReference>
<feature type="transmembrane region" description="Helical" evidence="11">
    <location>
        <begin position="12"/>
        <end position="33"/>
    </location>
</feature>
<dbReference type="Proteomes" id="UP001367676">
    <property type="component" value="Unassembled WGS sequence"/>
</dbReference>
<evidence type="ECO:0000256" key="11">
    <source>
        <dbReference type="SAM" id="Phobius"/>
    </source>
</evidence>
<dbReference type="Pfam" id="PF09360">
    <property type="entry name" value="zf-CDGSH"/>
    <property type="match status" value="1"/>
</dbReference>
<evidence type="ECO:0000256" key="5">
    <source>
        <dbReference type="ARBA" id="ARBA00022723"/>
    </source>
</evidence>
<keyword evidence="3 11" id="KW-0812">Transmembrane</keyword>
<comment type="cofactor">
    <cofactor evidence="10">
        <name>[2Fe-2S] cluster</name>
        <dbReference type="ChEBI" id="CHEBI:190135"/>
    </cofactor>
</comment>
<keyword evidence="6 11" id="KW-1133">Transmembrane helix</keyword>
<protein>
    <recommendedName>
        <fullName evidence="12">Iron-binding zinc finger CDGSH type domain-containing protein</fullName>
    </recommendedName>
</protein>